<dbReference type="AlphaFoldDB" id="R7Z840"/>
<accession>R7Z840</accession>
<dbReference type="RefSeq" id="WP_010861303.1">
    <property type="nucleotide sequence ID" value="NZ_KB933412.1"/>
</dbReference>
<dbReference type="EMBL" id="AQPX01000037">
    <property type="protein sequence ID" value="EON70322.1"/>
    <property type="molecule type" value="Genomic_DNA"/>
</dbReference>
<gene>
    <name evidence="1" type="ORF">H131_22032</name>
</gene>
<proteinExistence type="predicted"/>
<organism evidence="1 2">
    <name type="scientific">Lysinibacillus sphaericus OT4b.31</name>
    <dbReference type="NCBI Taxonomy" id="1285586"/>
    <lineage>
        <taxon>Bacteria</taxon>
        <taxon>Bacillati</taxon>
        <taxon>Bacillota</taxon>
        <taxon>Bacilli</taxon>
        <taxon>Bacillales</taxon>
        <taxon>Bacillaceae</taxon>
        <taxon>Lysinibacillus</taxon>
    </lineage>
</organism>
<reference evidence="1 2" key="1">
    <citation type="submission" date="2013-04" db="EMBL/GenBank/DDBJ databases">
        <title>Draft genome of the heavy metal tolerant bacterium Lysinibacillus sphaericus strain OT4b.31.</title>
        <authorList>
            <person name="Pena-Montenegro T.D."/>
            <person name="Dussan J."/>
        </authorList>
    </citation>
    <scope>NUCLEOTIDE SEQUENCE [LARGE SCALE GENOMIC DNA]</scope>
    <source>
        <strain evidence="1 2">OT4b.31</strain>
    </source>
</reference>
<dbReference type="HOGENOM" id="CLU_2735216_0_0_9"/>
<evidence type="ECO:0000313" key="1">
    <source>
        <dbReference type="EMBL" id="EON70322.1"/>
    </source>
</evidence>
<dbReference type="Proteomes" id="UP000013911">
    <property type="component" value="Unassembled WGS sequence"/>
</dbReference>
<sequence>MNMRVKMKTSTDKKSVDVLNYPEISKYMNAEEPSLLDVLLYYRSAIFHSLKGDGAAITMSNWHNHLLSCQG</sequence>
<name>R7Z840_LYSSH</name>
<evidence type="ECO:0000313" key="2">
    <source>
        <dbReference type="Proteomes" id="UP000013911"/>
    </source>
</evidence>
<protein>
    <submittedName>
        <fullName evidence="1">Uncharacterized protein</fullName>
    </submittedName>
</protein>
<comment type="caution">
    <text evidence="1">The sequence shown here is derived from an EMBL/GenBank/DDBJ whole genome shotgun (WGS) entry which is preliminary data.</text>
</comment>